<evidence type="ECO:0000313" key="5">
    <source>
        <dbReference type="Proteomes" id="UP001189429"/>
    </source>
</evidence>
<comment type="caution">
    <text evidence="4">The sequence shown here is derived from an EMBL/GenBank/DDBJ whole genome shotgun (WGS) entry which is preliminary data.</text>
</comment>
<sequence>VNAEDDEYECDLCEHEGDFDDEHWCRICYPDEDYEDHDTDYEDPDAHDEDPEANVREIDVYERIEDDEAESQEVKSYDDQSDDDGSGEEKWVFNVWDENMDSQVHEFLPLDSACEEHTCPWNFADDGVDIGPGGVRLRGADGSKIESGRKIMVEYPVLDIDGRTVVNAKTPFVQSDVKRALLSAGKLARNGINMFFRKEDPWLEITTDRGRVKVPVYMKGRTFGLRIRMRPTPSKPTVMIAPVGEEEMPQWLEVKQHGEPVGQGGLFSGSSVEDMRKRLKELKAPIWGTKQQLWGRLVHAEAKLELQIRDEKWLEERAKELAEAGGRAKPHEQRPEEKRKLPEFEMDFCYLLSDPKRRHAPGDQAWATTLVLVDVAAQNPMVMAIPQKSDETNYIASTCTAFVKRMAYPGAILKADPEPALDVIAEKVKQKCMVDGIKLEIKKTPRFSSQSVGVVGRAQQTAEGQIRTMRLDMEARLGTKIDPSMDIWPWMARHAGWILERYHAKANHRTAYEDCFGKAYQGEVLKFCEAALFKLSVTTTGKVRAGVRQGRADARLVRGIWLGKTIESDEHLFGTEEGVFTARTVKRVPTSEQDRADLVKAIKGTPWDRYAGVASPIEKKARVEELVTMDADEYDADFDDNAYLQEDWGEYEGVDPAIAQAIIKGKEKEMNAMEEFEIFETVENIPDSADILSTRWENVPRGPDEWRCRFVAREFKGNDPELEGLFTAGATSSTGRLIDQHAAQHGYNTMVLDAQNAYFHADEDEEVYVDPPVEWVRRYHARGGKIKRPWWKMKKQIYGKRKASKKFNQYVVDVTKSLGIEQCPEQPSIFRRPGTTLVFEVHQDDIYASGSDHELNWLAANLAPVLKLKDARIMKVGMVYSYLRATRTRISKHMIHIAPRPKYIEDVLNELGLTNCKEVPTPMVSTRKKEDLEEPVVGPVDKKTYNKCVGILRHLLKYRPDIPFAVHELSAQGALKFGTTNLREFTKGQSCQALSSGESEYYAAVTTVAQGLHMQRLFEFIGFPLKLKLRLDSTAAKGIIMRSGCGALKHIETRLLWLQAKYDEKKITVHKEPTATNTADGYTKALQTAKFLEWRSRLGMGYDNGDGVETSKREALSGNSSQWTGSSKGPRQLLAAALLLSQAKGDTQVAVTDSFDAVSSNEVVMFSPRACSTASFSWTTLFITMMVAFVVGCVAHHYMMKMKTWITSMGESTVPLEAVGGARKQRLKTKQSKRTVSTQSMTTYARHKTQPRFVLTPASCE</sequence>
<evidence type="ECO:0000313" key="4">
    <source>
        <dbReference type="EMBL" id="CAK0866435.1"/>
    </source>
</evidence>
<accession>A0ABN9V3K3</accession>
<feature type="domain" description="Reverse transcriptase Ty1/copia-type" evidence="3">
    <location>
        <begin position="706"/>
        <end position="924"/>
    </location>
</feature>
<dbReference type="CDD" id="cd09272">
    <property type="entry name" value="RNase_HI_RT_Ty1"/>
    <property type="match status" value="1"/>
</dbReference>
<feature type="region of interest" description="Disordered" evidence="1">
    <location>
        <begin position="35"/>
        <end position="88"/>
    </location>
</feature>
<name>A0ABN9V3K3_9DINO</name>
<dbReference type="Pfam" id="PF07727">
    <property type="entry name" value="RVT_2"/>
    <property type="match status" value="1"/>
</dbReference>
<dbReference type="Proteomes" id="UP001189429">
    <property type="component" value="Unassembled WGS sequence"/>
</dbReference>
<reference evidence="4" key="1">
    <citation type="submission" date="2023-10" db="EMBL/GenBank/DDBJ databases">
        <authorList>
            <person name="Chen Y."/>
            <person name="Shah S."/>
            <person name="Dougan E. K."/>
            <person name="Thang M."/>
            <person name="Chan C."/>
        </authorList>
    </citation>
    <scope>NUCLEOTIDE SEQUENCE [LARGE SCALE GENOMIC DNA]</scope>
</reference>
<keyword evidence="2" id="KW-1133">Transmembrane helix</keyword>
<feature type="transmembrane region" description="Helical" evidence="2">
    <location>
        <begin position="1176"/>
        <end position="1199"/>
    </location>
</feature>
<proteinExistence type="predicted"/>
<evidence type="ECO:0000256" key="1">
    <source>
        <dbReference type="SAM" id="MobiDB-lite"/>
    </source>
</evidence>
<keyword evidence="5" id="KW-1185">Reference proteome</keyword>
<feature type="non-terminal residue" evidence="4">
    <location>
        <position position="1"/>
    </location>
</feature>
<keyword evidence="2" id="KW-0472">Membrane</keyword>
<gene>
    <name evidence="4" type="ORF">PCOR1329_LOCUS53614</name>
</gene>
<feature type="compositionally biased region" description="Acidic residues" evidence="1">
    <location>
        <begin position="35"/>
        <end position="52"/>
    </location>
</feature>
<evidence type="ECO:0000259" key="3">
    <source>
        <dbReference type="Pfam" id="PF07727"/>
    </source>
</evidence>
<protein>
    <recommendedName>
        <fullName evidence="3">Reverse transcriptase Ty1/copia-type domain-containing protein</fullName>
    </recommendedName>
</protein>
<dbReference type="EMBL" id="CAUYUJ010016535">
    <property type="protein sequence ID" value="CAK0866435.1"/>
    <property type="molecule type" value="Genomic_DNA"/>
</dbReference>
<evidence type="ECO:0000256" key="2">
    <source>
        <dbReference type="SAM" id="Phobius"/>
    </source>
</evidence>
<dbReference type="InterPro" id="IPR013103">
    <property type="entry name" value="RVT_2"/>
</dbReference>
<feature type="compositionally biased region" description="Basic and acidic residues" evidence="1">
    <location>
        <begin position="53"/>
        <end position="63"/>
    </location>
</feature>
<feature type="non-terminal residue" evidence="4">
    <location>
        <position position="1261"/>
    </location>
</feature>
<keyword evidence="2" id="KW-0812">Transmembrane</keyword>
<organism evidence="4 5">
    <name type="scientific">Prorocentrum cordatum</name>
    <dbReference type="NCBI Taxonomy" id="2364126"/>
    <lineage>
        <taxon>Eukaryota</taxon>
        <taxon>Sar</taxon>
        <taxon>Alveolata</taxon>
        <taxon>Dinophyceae</taxon>
        <taxon>Prorocentrales</taxon>
        <taxon>Prorocentraceae</taxon>
        <taxon>Prorocentrum</taxon>
    </lineage>
</organism>